<feature type="domain" description="Phospholipase A2-like" evidence="1">
    <location>
        <begin position="2"/>
        <end position="72"/>
    </location>
</feature>
<sequence>MVHLPGYNYCGPGTNLEYNLRNNFQPVNRVDEACKQHDINYTSEILSRREADEILLEDINKIEQPTCKEFFAIIIIRIVFYFKRKIGCRIYWYIS</sequence>
<proteinExistence type="predicted"/>
<dbReference type="AlphaFoldDB" id="A0A443Q832"/>
<dbReference type="GO" id="GO:0006644">
    <property type="term" value="P:phospholipid metabolic process"/>
    <property type="evidence" value="ECO:0007669"/>
    <property type="project" value="InterPro"/>
</dbReference>
<dbReference type="STRING" id="299467.A0A443Q832"/>
<dbReference type="Gene3D" id="1.20.90.10">
    <property type="entry name" value="Phospholipase A2 domain"/>
    <property type="match status" value="1"/>
</dbReference>
<keyword evidence="3" id="KW-1185">Reference proteome</keyword>
<dbReference type="OrthoDB" id="6428033at2759"/>
<gene>
    <name evidence="2" type="ORF">B4U80_01658</name>
</gene>
<dbReference type="GO" id="GO:0005198">
    <property type="term" value="F:structural molecule activity"/>
    <property type="evidence" value="ECO:0007669"/>
    <property type="project" value="InterPro"/>
</dbReference>
<evidence type="ECO:0000313" key="3">
    <source>
        <dbReference type="Proteomes" id="UP000288716"/>
    </source>
</evidence>
<dbReference type="Proteomes" id="UP000288716">
    <property type="component" value="Unassembled WGS sequence"/>
</dbReference>
<dbReference type="Pfam" id="PF08398">
    <property type="entry name" value="Phospholip_A2_4"/>
    <property type="match status" value="1"/>
</dbReference>
<dbReference type="InterPro" id="IPR013607">
    <property type="entry name" value="Phospholipase_A2-like"/>
</dbReference>
<accession>A0A443Q832</accession>
<dbReference type="InterPro" id="IPR036444">
    <property type="entry name" value="PLipase_A2_dom_sf"/>
</dbReference>
<reference evidence="2 3" key="1">
    <citation type="journal article" date="2018" name="Gigascience">
        <title>Genomes of trombidid mites reveal novel predicted allergens and laterally-transferred genes associated with secondary metabolism.</title>
        <authorList>
            <person name="Dong X."/>
            <person name="Chaisiri K."/>
            <person name="Xia D."/>
            <person name="Armstrong S.D."/>
            <person name="Fang Y."/>
            <person name="Donnelly M.J."/>
            <person name="Kadowaki T."/>
            <person name="McGarry J.W."/>
            <person name="Darby A.C."/>
            <person name="Makepeace B.L."/>
        </authorList>
    </citation>
    <scope>NUCLEOTIDE SEQUENCE [LARGE SCALE GENOMIC DNA]</scope>
    <source>
        <strain evidence="2">UoL-UT</strain>
    </source>
</reference>
<evidence type="ECO:0000259" key="1">
    <source>
        <dbReference type="Pfam" id="PF08398"/>
    </source>
</evidence>
<protein>
    <recommendedName>
        <fullName evidence="1">Phospholipase A2-like domain-containing protein</fullName>
    </recommendedName>
</protein>
<dbReference type="GO" id="GO:0004623">
    <property type="term" value="F:phospholipase A2 activity"/>
    <property type="evidence" value="ECO:0007669"/>
    <property type="project" value="InterPro"/>
</dbReference>
<dbReference type="GO" id="GO:0050482">
    <property type="term" value="P:arachidonate secretion"/>
    <property type="evidence" value="ECO:0007669"/>
    <property type="project" value="InterPro"/>
</dbReference>
<dbReference type="VEuPathDB" id="VectorBase:LDEU014611"/>
<comment type="caution">
    <text evidence="2">The sequence shown here is derived from an EMBL/GenBank/DDBJ whole genome shotgun (WGS) entry which is preliminary data.</text>
</comment>
<name>A0A443Q832_9ACAR</name>
<dbReference type="EMBL" id="NCKV01065098">
    <property type="protein sequence ID" value="RWR99191.1"/>
    <property type="molecule type" value="Genomic_DNA"/>
</dbReference>
<organism evidence="2 3">
    <name type="scientific">Leptotrombidium deliense</name>
    <dbReference type="NCBI Taxonomy" id="299467"/>
    <lineage>
        <taxon>Eukaryota</taxon>
        <taxon>Metazoa</taxon>
        <taxon>Ecdysozoa</taxon>
        <taxon>Arthropoda</taxon>
        <taxon>Chelicerata</taxon>
        <taxon>Arachnida</taxon>
        <taxon>Acari</taxon>
        <taxon>Acariformes</taxon>
        <taxon>Trombidiformes</taxon>
        <taxon>Prostigmata</taxon>
        <taxon>Anystina</taxon>
        <taxon>Parasitengona</taxon>
        <taxon>Trombiculoidea</taxon>
        <taxon>Trombiculidae</taxon>
        <taxon>Leptotrombidium</taxon>
    </lineage>
</organism>
<evidence type="ECO:0000313" key="2">
    <source>
        <dbReference type="EMBL" id="RWR99191.1"/>
    </source>
</evidence>